<comment type="function">
    <text evidence="5">The purine nucleoside phosphorylases catalyze the phosphorolytic breakdown of the N-glycosidic bond in the beta-(deoxy)ribonucleoside molecules, with the formation of the corresponding free purine bases and pentose-1-phosphate.</text>
</comment>
<dbReference type="PANTHER" id="PTHR11904">
    <property type="entry name" value="METHYLTHIOADENOSINE/PURINE NUCLEOSIDE PHOSPHORYLASE"/>
    <property type="match status" value="1"/>
</dbReference>
<comment type="pathway">
    <text evidence="1 5">Purine metabolism; purine nucleoside salvage.</text>
</comment>
<dbReference type="NCBIfam" id="TIGR01697">
    <property type="entry name" value="PNPH-PUNA-XAPA"/>
    <property type="match status" value="1"/>
</dbReference>
<comment type="similarity">
    <text evidence="2 5">Belongs to the PNP/MTAP phosphorylase family.</text>
</comment>
<evidence type="ECO:0000256" key="1">
    <source>
        <dbReference type="ARBA" id="ARBA00005058"/>
    </source>
</evidence>
<organism evidence="7 8">
    <name type="scientific">Diplodia seriata</name>
    <dbReference type="NCBI Taxonomy" id="420778"/>
    <lineage>
        <taxon>Eukaryota</taxon>
        <taxon>Fungi</taxon>
        <taxon>Dikarya</taxon>
        <taxon>Ascomycota</taxon>
        <taxon>Pezizomycotina</taxon>
        <taxon>Dothideomycetes</taxon>
        <taxon>Dothideomycetes incertae sedis</taxon>
        <taxon>Botryosphaeriales</taxon>
        <taxon>Botryosphaeriaceae</taxon>
        <taxon>Diplodia</taxon>
    </lineage>
</organism>
<comment type="caution">
    <text evidence="7">The sequence shown here is derived from an EMBL/GenBank/DDBJ whole genome shotgun (WGS) entry which is preliminary data.</text>
</comment>
<evidence type="ECO:0000256" key="4">
    <source>
        <dbReference type="ARBA" id="ARBA00022679"/>
    </source>
</evidence>
<dbReference type="Proteomes" id="UP001430584">
    <property type="component" value="Unassembled WGS sequence"/>
</dbReference>
<gene>
    <name evidence="7" type="primary">PNP1</name>
    <name evidence="7" type="ORF">SLS55_003609</name>
</gene>
<dbReference type="Gene3D" id="3.40.50.1580">
    <property type="entry name" value="Nucleoside phosphorylase domain"/>
    <property type="match status" value="2"/>
</dbReference>
<dbReference type="InterPro" id="IPR035994">
    <property type="entry name" value="Nucleoside_phosphorylase_sf"/>
</dbReference>
<protein>
    <recommendedName>
        <fullName evidence="5">Purine nucleoside phosphorylase</fullName>
        <ecNumber evidence="5">2.4.2.1</ecNumber>
    </recommendedName>
    <alternativeName>
        <fullName evidence="5">Inosine-guanosine phosphorylase</fullName>
    </alternativeName>
</protein>
<reference evidence="7 8" key="1">
    <citation type="submission" date="2024-02" db="EMBL/GenBank/DDBJ databases">
        <title>De novo assembly and annotation of 12 fungi associated with fruit tree decline syndrome in Ontario, Canada.</title>
        <authorList>
            <person name="Sulman M."/>
            <person name="Ellouze W."/>
            <person name="Ilyukhin E."/>
        </authorList>
    </citation>
    <scope>NUCLEOTIDE SEQUENCE [LARGE SCALE GENOMIC DNA]</scope>
    <source>
        <strain evidence="7 8">FDS-637</strain>
    </source>
</reference>
<dbReference type="PIRSF" id="PIRSF000477">
    <property type="entry name" value="PurNPase"/>
    <property type="match status" value="1"/>
</dbReference>
<feature type="domain" description="Nucleoside phosphorylase" evidence="6">
    <location>
        <begin position="36"/>
        <end position="217"/>
    </location>
</feature>
<dbReference type="RefSeq" id="XP_066635199.1">
    <property type="nucleotide sequence ID" value="XM_066775080.1"/>
</dbReference>
<evidence type="ECO:0000256" key="2">
    <source>
        <dbReference type="ARBA" id="ARBA00006751"/>
    </source>
</evidence>
<dbReference type="EC" id="2.4.2.1" evidence="5"/>
<name>A0ABR3CPM2_9PEZI</name>
<evidence type="ECO:0000256" key="3">
    <source>
        <dbReference type="ARBA" id="ARBA00022676"/>
    </source>
</evidence>
<accession>A0ABR3CPM2</accession>
<keyword evidence="4 5" id="KW-0808">Transferase</keyword>
<evidence type="ECO:0000259" key="6">
    <source>
        <dbReference type="Pfam" id="PF01048"/>
    </source>
</evidence>
<dbReference type="InterPro" id="IPR000845">
    <property type="entry name" value="Nucleoside_phosphorylase_d"/>
</dbReference>
<sequence>MSSDNLVAAPASVYKKAIETAEFLKTKVPAELSSPKVAIVCGSGLGGLAETIHKEPVYATPYADIPNFPQSTVAGHAGKLVFGLIGPAKLPVVLLVGRAHFYEGHAMDMVTFATRVCKVLGIETMIVTNAAGGLNPEYSVGDIVCLNDHLNFVGLAGFHSLRGPNADEFGPRFPPLSDAYDLELRQRVHKAWKKLGLDKTQRKLHEGTYAFVTGPSLVTNKAVLEPGPRGDDPIIQDMNKAELEAYLSKGKANHEEVLEAGREAAKDMQELVKQVLSDLGAA</sequence>
<dbReference type="CDD" id="cd09009">
    <property type="entry name" value="PNP-EcPNPII_like"/>
    <property type="match status" value="1"/>
</dbReference>
<keyword evidence="3 5" id="KW-0328">Glycosyltransferase</keyword>
<dbReference type="EMBL" id="JAJVCZ030000003">
    <property type="protein sequence ID" value="KAL0262170.1"/>
    <property type="molecule type" value="Genomic_DNA"/>
</dbReference>
<evidence type="ECO:0000313" key="7">
    <source>
        <dbReference type="EMBL" id="KAL0262170.1"/>
    </source>
</evidence>
<proteinExistence type="inferred from homology"/>
<evidence type="ECO:0000313" key="8">
    <source>
        <dbReference type="Proteomes" id="UP001430584"/>
    </source>
</evidence>
<evidence type="ECO:0000256" key="5">
    <source>
        <dbReference type="PIRNR" id="PIRNR000477"/>
    </source>
</evidence>
<dbReference type="SUPFAM" id="SSF53167">
    <property type="entry name" value="Purine and uridine phosphorylases"/>
    <property type="match status" value="1"/>
</dbReference>
<dbReference type="InterPro" id="IPR011268">
    <property type="entry name" value="Purine_phosphorylase"/>
</dbReference>
<dbReference type="GeneID" id="92007694"/>
<keyword evidence="8" id="KW-1185">Reference proteome</keyword>
<dbReference type="PANTHER" id="PTHR11904:SF9">
    <property type="entry name" value="PURINE NUCLEOSIDE PHOSPHORYLASE-RELATED"/>
    <property type="match status" value="1"/>
</dbReference>
<dbReference type="Pfam" id="PF01048">
    <property type="entry name" value="PNP_UDP_1"/>
    <property type="match status" value="1"/>
</dbReference>